<gene>
    <name evidence="2" type="ORF">BJX66DRAFT_104778</name>
</gene>
<dbReference type="Proteomes" id="UP001610563">
    <property type="component" value="Unassembled WGS sequence"/>
</dbReference>
<comment type="caution">
    <text evidence="2">The sequence shown here is derived from an EMBL/GenBank/DDBJ whole genome shotgun (WGS) entry which is preliminary data.</text>
</comment>
<keyword evidence="3" id="KW-1185">Reference proteome</keyword>
<dbReference type="EMBL" id="JBFTWV010000002">
    <property type="protein sequence ID" value="KAL2800967.1"/>
    <property type="molecule type" value="Genomic_DNA"/>
</dbReference>
<proteinExistence type="predicted"/>
<accession>A0ABR4GPN5</accession>
<organism evidence="2 3">
    <name type="scientific">Aspergillus keveii</name>
    <dbReference type="NCBI Taxonomy" id="714993"/>
    <lineage>
        <taxon>Eukaryota</taxon>
        <taxon>Fungi</taxon>
        <taxon>Dikarya</taxon>
        <taxon>Ascomycota</taxon>
        <taxon>Pezizomycotina</taxon>
        <taxon>Eurotiomycetes</taxon>
        <taxon>Eurotiomycetidae</taxon>
        <taxon>Eurotiales</taxon>
        <taxon>Aspergillaceae</taxon>
        <taxon>Aspergillus</taxon>
        <taxon>Aspergillus subgen. Nidulantes</taxon>
    </lineage>
</organism>
<evidence type="ECO:0000313" key="2">
    <source>
        <dbReference type="EMBL" id="KAL2800967.1"/>
    </source>
</evidence>
<keyword evidence="1" id="KW-1133">Transmembrane helix</keyword>
<name>A0ABR4GPN5_9EURO</name>
<keyword evidence="1" id="KW-0812">Transmembrane</keyword>
<feature type="transmembrane region" description="Helical" evidence="1">
    <location>
        <begin position="33"/>
        <end position="56"/>
    </location>
</feature>
<reference evidence="2 3" key="1">
    <citation type="submission" date="2024-07" db="EMBL/GenBank/DDBJ databases">
        <title>Section-level genome sequencing and comparative genomics of Aspergillus sections Usti and Cavernicolus.</title>
        <authorList>
            <consortium name="Lawrence Berkeley National Laboratory"/>
            <person name="Nybo J.L."/>
            <person name="Vesth T.C."/>
            <person name="Theobald S."/>
            <person name="Frisvad J.C."/>
            <person name="Larsen T.O."/>
            <person name="Kjaerboelling I."/>
            <person name="Rothschild-Mancinelli K."/>
            <person name="Lyhne E.K."/>
            <person name="Kogle M.E."/>
            <person name="Barry K."/>
            <person name="Clum A."/>
            <person name="Na H."/>
            <person name="Ledsgaard L."/>
            <person name="Lin J."/>
            <person name="Lipzen A."/>
            <person name="Kuo A."/>
            <person name="Riley R."/>
            <person name="Mondo S."/>
            <person name="Labutti K."/>
            <person name="Haridas S."/>
            <person name="Pangalinan J."/>
            <person name="Salamov A.A."/>
            <person name="Simmons B.A."/>
            <person name="Magnuson J.K."/>
            <person name="Chen J."/>
            <person name="Drula E."/>
            <person name="Henrissat B."/>
            <person name="Wiebenga A."/>
            <person name="Lubbers R.J."/>
            <person name="Gomes A.C."/>
            <person name="Makela M.R."/>
            <person name="Stajich J."/>
            <person name="Grigoriev I.V."/>
            <person name="Mortensen U.H."/>
            <person name="De Vries R.P."/>
            <person name="Baker S.E."/>
            <person name="Andersen M.R."/>
        </authorList>
    </citation>
    <scope>NUCLEOTIDE SEQUENCE [LARGE SCALE GENOMIC DNA]</scope>
    <source>
        <strain evidence="2 3">CBS 209.92</strain>
    </source>
</reference>
<evidence type="ECO:0000313" key="3">
    <source>
        <dbReference type="Proteomes" id="UP001610563"/>
    </source>
</evidence>
<evidence type="ECO:0000256" key="1">
    <source>
        <dbReference type="SAM" id="Phobius"/>
    </source>
</evidence>
<keyword evidence="1" id="KW-0472">Membrane</keyword>
<sequence>MEYGWCGDFSGTKQSPIEVLFQATGFALRIRTSFILCGFTALVTHSGLIILCEIVMGDRIMNRMEKAARLQAFILS</sequence>
<protein>
    <submittedName>
        <fullName evidence="2">Uncharacterized protein</fullName>
    </submittedName>
</protein>